<feature type="transmembrane region" description="Helical" evidence="2">
    <location>
        <begin position="327"/>
        <end position="349"/>
    </location>
</feature>
<feature type="region of interest" description="Disordered" evidence="1">
    <location>
        <begin position="193"/>
        <end position="232"/>
    </location>
</feature>
<feature type="compositionally biased region" description="Basic and acidic residues" evidence="1">
    <location>
        <begin position="151"/>
        <end position="163"/>
    </location>
</feature>
<keyword evidence="2" id="KW-1133">Transmembrane helix</keyword>
<reference evidence="4" key="2">
    <citation type="submission" date="2021-09" db="EMBL/GenBank/DDBJ databases">
        <authorList>
            <person name="Jia N."/>
            <person name="Wang J."/>
            <person name="Shi W."/>
            <person name="Du L."/>
            <person name="Sun Y."/>
            <person name="Zhan W."/>
            <person name="Jiang J."/>
            <person name="Wang Q."/>
            <person name="Zhang B."/>
            <person name="Ji P."/>
            <person name="Sakyi L.B."/>
            <person name="Cui X."/>
            <person name="Yuan T."/>
            <person name="Jiang B."/>
            <person name="Yang W."/>
            <person name="Lam T.T.-Y."/>
            <person name="Chang Q."/>
            <person name="Ding S."/>
            <person name="Wang X."/>
            <person name="Zhu J."/>
            <person name="Ruan X."/>
            <person name="Zhao L."/>
            <person name="Wei J."/>
            <person name="Que T."/>
            <person name="Du C."/>
            <person name="Cheng J."/>
            <person name="Dai P."/>
            <person name="Han X."/>
            <person name="Huang E."/>
            <person name="Gao Y."/>
            <person name="Liu J."/>
            <person name="Shao H."/>
            <person name="Ye R."/>
            <person name="Li L."/>
            <person name="Wei W."/>
            <person name="Wang X."/>
            <person name="Wang C."/>
            <person name="Huo Q."/>
            <person name="Li W."/>
            <person name="Guo W."/>
            <person name="Chen H."/>
            <person name="Chen S."/>
            <person name="Zhou L."/>
            <person name="Zhou L."/>
            <person name="Ni X."/>
            <person name="Tian J."/>
            <person name="Zhou Y."/>
            <person name="Sheng Y."/>
            <person name="Liu T."/>
            <person name="Pan Y."/>
            <person name="Xia L."/>
            <person name="Li J."/>
            <person name="Zhao F."/>
            <person name="Cao W."/>
        </authorList>
    </citation>
    <scope>NUCLEOTIDE SEQUENCE</scope>
    <source>
        <strain evidence="4">Rmic-2018</strain>
        <tissue evidence="4">Larvae</tissue>
    </source>
</reference>
<keyword evidence="2" id="KW-0812">Transmembrane</keyword>
<evidence type="ECO:0000313" key="4">
    <source>
        <dbReference type="EMBL" id="KAH8035370.1"/>
    </source>
</evidence>
<dbReference type="AlphaFoldDB" id="A0A9J6ELY3"/>
<protein>
    <recommendedName>
        <fullName evidence="3">GH18 domain-containing protein</fullName>
    </recommendedName>
</protein>
<gene>
    <name evidence="4" type="ORF">HPB51_004611</name>
</gene>
<evidence type="ECO:0000259" key="3">
    <source>
        <dbReference type="Pfam" id="PF00704"/>
    </source>
</evidence>
<organism evidence="4 5">
    <name type="scientific">Rhipicephalus microplus</name>
    <name type="common">Cattle tick</name>
    <name type="synonym">Boophilus microplus</name>
    <dbReference type="NCBI Taxonomy" id="6941"/>
    <lineage>
        <taxon>Eukaryota</taxon>
        <taxon>Metazoa</taxon>
        <taxon>Ecdysozoa</taxon>
        <taxon>Arthropoda</taxon>
        <taxon>Chelicerata</taxon>
        <taxon>Arachnida</taxon>
        <taxon>Acari</taxon>
        <taxon>Parasitiformes</taxon>
        <taxon>Ixodida</taxon>
        <taxon>Ixodoidea</taxon>
        <taxon>Ixodidae</taxon>
        <taxon>Rhipicephalinae</taxon>
        <taxon>Rhipicephalus</taxon>
        <taxon>Boophilus</taxon>
    </lineage>
</organism>
<dbReference type="Gene3D" id="3.20.20.80">
    <property type="entry name" value="Glycosidases"/>
    <property type="match status" value="1"/>
</dbReference>
<evidence type="ECO:0000313" key="5">
    <source>
        <dbReference type="Proteomes" id="UP000821866"/>
    </source>
</evidence>
<feature type="region of interest" description="Disordered" evidence="1">
    <location>
        <begin position="149"/>
        <end position="168"/>
    </location>
</feature>
<feature type="domain" description="GH18" evidence="3">
    <location>
        <begin position="448"/>
        <end position="617"/>
    </location>
</feature>
<keyword evidence="2" id="KW-0472">Membrane</keyword>
<dbReference type="GO" id="GO:0005975">
    <property type="term" value="P:carbohydrate metabolic process"/>
    <property type="evidence" value="ECO:0007669"/>
    <property type="project" value="InterPro"/>
</dbReference>
<dbReference type="VEuPathDB" id="VectorBase:LOC119165246"/>
<reference evidence="4" key="1">
    <citation type="journal article" date="2020" name="Cell">
        <title>Large-Scale Comparative Analyses of Tick Genomes Elucidate Their Genetic Diversity and Vector Capacities.</title>
        <authorList>
            <consortium name="Tick Genome and Microbiome Consortium (TIGMIC)"/>
            <person name="Jia N."/>
            <person name="Wang J."/>
            <person name="Shi W."/>
            <person name="Du L."/>
            <person name="Sun Y."/>
            <person name="Zhan W."/>
            <person name="Jiang J.F."/>
            <person name="Wang Q."/>
            <person name="Zhang B."/>
            <person name="Ji P."/>
            <person name="Bell-Sakyi L."/>
            <person name="Cui X.M."/>
            <person name="Yuan T.T."/>
            <person name="Jiang B.G."/>
            <person name="Yang W.F."/>
            <person name="Lam T.T."/>
            <person name="Chang Q.C."/>
            <person name="Ding S.J."/>
            <person name="Wang X.J."/>
            <person name="Zhu J.G."/>
            <person name="Ruan X.D."/>
            <person name="Zhao L."/>
            <person name="Wei J.T."/>
            <person name="Ye R.Z."/>
            <person name="Que T.C."/>
            <person name="Du C.H."/>
            <person name="Zhou Y.H."/>
            <person name="Cheng J.X."/>
            <person name="Dai P.F."/>
            <person name="Guo W.B."/>
            <person name="Han X.H."/>
            <person name="Huang E.J."/>
            <person name="Li L.F."/>
            <person name="Wei W."/>
            <person name="Gao Y.C."/>
            <person name="Liu J.Z."/>
            <person name="Shao H.Z."/>
            <person name="Wang X."/>
            <person name="Wang C.C."/>
            <person name="Yang T.C."/>
            <person name="Huo Q.B."/>
            <person name="Li W."/>
            <person name="Chen H.Y."/>
            <person name="Chen S.E."/>
            <person name="Zhou L.G."/>
            <person name="Ni X.B."/>
            <person name="Tian J.H."/>
            <person name="Sheng Y."/>
            <person name="Liu T."/>
            <person name="Pan Y.S."/>
            <person name="Xia L.Y."/>
            <person name="Li J."/>
            <person name="Zhao F."/>
            <person name="Cao W.C."/>
        </authorList>
    </citation>
    <scope>NUCLEOTIDE SEQUENCE</scope>
    <source>
        <strain evidence="4">Rmic-2018</strain>
    </source>
</reference>
<sequence>MIRCFDAMSRARFSLSNFDDSELPPWSPDFYGTDGFSPPSQPSTLRRAGKRSWLRRHSNLAPTQEDGSYVKTITGSFATRTRKPRKPYSTHAGSRDANRNARSRRRSFGSRAIANVVASSDDDVTITEAAGASRPRKETLRVPYANNMRAQRSETRRRSRYDVSGENSEISRAHMRTLGNTTYVKHNLHGRAPKRPHQLASTPVGRPRHSQPRKTLVFSKPRSRAPPPRIDDFSDIPPVEVILFESPPLLLPSSRLEPTTQSVGRGTMSSSKKTKTASYIPARRKSPPSDSPEPRVSVLMLVPEETEEPQALPAERVVAGRLTFSQIWLFCVVASATLLLPFLMFILSYRLTPITDTNEAAAKPSVTSLTSLTRRAASFTFTLPTWPTLATVDPWEGVPAACHRQRTISDNVTHVVPRSSNRGPNISAPELFCLYNSSRFFTSSSGSFLPDNLPFFACRYIVYWSFSLADGRLMSRTPTFDTTYGLDKLAAILKNAGAANVKVLLAVGGYTEDNVQFSLLARDTDAMARFVADAMQLVESHNIGGLAVHWHEAEPRCRLRANLDDHSTLRTIVVGLSEIFRLNNFRGILAVIVPMEVDHKIVNLVANFVQYVFLETHKTMPQPRPDYDSICKEVTGEMLLHVVSRLSYRPKKMCLTMSVAPWMFEAQPHTGHGQLPKLDALSSSGEHPGFASAYEMCRSGPCLLNTSLSGSCIAVRISTAPGSTNVLLLLNEKEVRKVFWLYTRRRPLCALLLDLELDNYAGQCNFTAGLIYSGYVNLADYWLVDRLVSSIQGTGFPISYSLPPC</sequence>
<keyword evidence="5" id="KW-1185">Reference proteome</keyword>
<name>A0A9J6ELY3_RHIMP</name>
<dbReference type="InterPro" id="IPR001223">
    <property type="entry name" value="Glyco_hydro18_cat"/>
</dbReference>
<dbReference type="EMBL" id="JABSTU010000003">
    <property type="protein sequence ID" value="KAH8035370.1"/>
    <property type="molecule type" value="Genomic_DNA"/>
</dbReference>
<dbReference type="SUPFAM" id="SSF51445">
    <property type="entry name" value="(Trans)glycosidases"/>
    <property type="match status" value="1"/>
</dbReference>
<feature type="region of interest" description="Disordered" evidence="1">
    <location>
        <begin position="254"/>
        <end position="295"/>
    </location>
</feature>
<dbReference type="Proteomes" id="UP000821866">
    <property type="component" value="Chromosome 11"/>
</dbReference>
<proteinExistence type="predicted"/>
<dbReference type="Pfam" id="PF00704">
    <property type="entry name" value="Glyco_hydro_18"/>
    <property type="match status" value="1"/>
</dbReference>
<evidence type="ECO:0000256" key="1">
    <source>
        <dbReference type="SAM" id="MobiDB-lite"/>
    </source>
</evidence>
<accession>A0A9J6ELY3</accession>
<comment type="caution">
    <text evidence="4">The sequence shown here is derived from an EMBL/GenBank/DDBJ whole genome shotgun (WGS) entry which is preliminary data.</text>
</comment>
<feature type="region of interest" description="Disordered" evidence="1">
    <location>
        <begin position="73"/>
        <end position="108"/>
    </location>
</feature>
<feature type="region of interest" description="Disordered" evidence="1">
    <location>
        <begin position="29"/>
        <end position="51"/>
    </location>
</feature>
<evidence type="ECO:0000256" key="2">
    <source>
        <dbReference type="SAM" id="Phobius"/>
    </source>
</evidence>
<dbReference type="InterPro" id="IPR017853">
    <property type="entry name" value="GH"/>
</dbReference>